<evidence type="ECO:0000313" key="4">
    <source>
        <dbReference type="Ensembl" id="ENSCCRP00000130751.1"/>
    </source>
</evidence>
<keyword evidence="5" id="KW-1185">Reference proteome</keyword>
<dbReference type="Ensembl" id="ENSCCRT00000180783.1">
    <property type="protein sequence ID" value="ENSCCRP00000130751.1"/>
    <property type="gene ID" value="ENSCCRG00000072194.1"/>
</dbReference>
<feature type="compositionally biased region" description="Basic and acidic residues" evidence="3">
    <location>
        <begin position="749"/>
        <end position="761"/>
    </location>
</feature>
<evidence type="ECO:0000256" key="1">
    <source>
        <dbReference type="ARBA" id="ARBA00010702"/>
    </source>
</evidence>
<dbReference type="Pfam" id="PF03747">
    <property type="entry name" value="ADP_ribosyl_GH"/>
    <property type="match status" value="1"/>
</dbReference>
<name>A0A9J7ZIS0_CYPCA</name>
<keyword evidence="2" id="KW-0479">Metal-binding</keyword>
<feature type="region of interest" description="Disordered" evidence="3">
    <location>
        <begin position="859"/>
        <end position="880"/>
    </location>
</feature>
<proteinExistence type="inferred from homology"/>
<feature type="region of interest" description="Disordered" evidence="3">
    <location>
        <begin position="513"/>
        <end position="772"/>
    </location>
</feature>
<organism evidence="4 5">
    <name type="scientific">Cyprinus carpio carpio</name>
    <dbReference type="NCBI Taxonomy" id="630221"/>
    <lineage>
        <taxon>Eukaryota</taxon>
        <taxon>Metazoa</taxon>
        <taxon>Chordata</taxon>
        <taxon>Craniata</taxon>
        <taxon>Vertebrata</taxon>
        <taxon>Euteleostomi</taxon>
        <taxon>Actinopterygii</taxon>
        <taxon>Neopterygii</taxon>
        <taxon>Teleostei</taxon>
        <taxon>Ostariophysi</taxon>
        <taxon>Cypriniformes</taxon>
        <taxon>Cyprinidae</taxon>
        <taxon>Cyprininae</taxon>
        <taxon>Cyprinus</taxon>
    </lineage>
</organism>
<feature type="compositionally biased region" description="Polar residues" evidence="3">
    <location>
        <begin position="531"/>
        <end position="550"/>
    </location>
</feature>
<sequence>MEKFQAAMVLGGVGDALGYRKGRWEMCISGKQIQQELATLGGLGALKLDADNWPLSDGVLMHMTTAEALITDYWCLEDLYRELVRLYVEAMVCLQGRVPEPSTVEGCVNLKPHNFLLAWHTPFNEKGSGHGAATKAMCVGMRYWQPERLDNLVEVSIETGRMTHNHPIGFLGSLCTALFASYAIQGRPLVSWGRDLMTVIPKAEEYCRKTIRHMAEYQEKWFYFEAKWQFYLEERGIEDGESKPIFPDRYDTEETDKMYKRWSSEGCPGRRGHDAPMIAYDALLAAGSSWEELCKRAMFHGGESSATGLIAGCLYGLLYGIDQVPAGLYQDLDKRQKLEDLGGRLYRAAAVEKAQREKEQLSIIPTLDRRAMKQLILDCATHPEVRAILENLLLYQSQDLPNSPSAALGRAGPRLTAFQLLRSKFLRSVPKPALTYRREVGSLNMKQWHIKETSGLRAYSRPGMKRKTSRVQNMLERFTAAESNNIKKPQTNRRKGGTMFSCLIKRFESLVTEHSRNDSTHKIKRHKNESTDSQETLKQQENESTNSQDVLKQYKNKSTDSQEALKQHEDISTDSQEAQKQYKNKSIDSQKTLKQHKNKSTDSQERLKQLKNKSNDVQEPLEQHENESTDSQEALKEHKNKSNDPQEALKQHMNESNNKQESLKQHKNESTNSQAAQKQHKNKSTNSQEGLKQHKNESTDSEESRKQHENKSTNSQETLKQHKYKISDSQKVLNPHKNESTNSQVLNQHENKSNDSQEHRHQTAVANDKVSAGQKELRHQELSETFSLEMKGACVADVTLKECQAEERSGHQRLSGVNMHLDSVSSSPEVCLDMNSKKPLIQALEMNTQILQKPEVLKNSEDLPQEQTLSSDGTSDFSISASDGQISSELKVVEMKDHQTKDESTCHLSTGETPKYRSMNYCDPSVRLTYVPKTIRFTDTFNF</sequence>
<feature type="compositionally biased region" description="Basic and acidic residues" evidence="3">
    <location>
        <begin position="691"/>
        <end position="711"/>
    </location>
</feature>
<dbReference type="FunFam" id="1.10.4080.10:FF:000002">
    <property type="entry name" value="ADP-ribosylarginine hydrolase isoform X1"/>
    <property type="match status" value="1"/>
</dbReference>
<reference evidence="4" key="1">
    <citation type="submission" date="2025-08" db="UniProtKB">
        <authorList>
            <consortium name="Ensembl"/>
        </authorList>
    </citation>
    <scope>IDENTIFICATION</scope>
</reference>
<keyword evidence="2" id="KW-0460">Magnesium</keyword>
<dbReference type="Proteomes" id="UP001108240">
    <property type="component" value="Unplaced"/>
</dbReference>
<dbReference type="InterPro" id="IPR005502">
    <property type="entry name" value="Ribosyl_crysJ1"/>
</dbReference>
<feature type="compositionally biased region" description="Basic and acidic residues" evidence="3">
    <location>
        <begin position="557"/>
        <end position="571"/>
    </location>
</feature>
<dbReference type="InterPro" id="IPR050792">
    <property type="entry name" value="ADP-ribosylglycohydrolase"/>
</dbReference>
<reference evidence="4" key="2">
    <citation type="submission" date="2025-09" db="UniProtKB">
        <authorList>
            <consortium name="Ensembl"/>
        </authorList>
    </citation>
    <scope>IDENTIFICATION</scope>
</reference>
<dbReference type="Gene3D" id="1.10.4080.10">
    <property type="entry name" value="ADP-ribosylation/Crystallin J1"/>
    <property type="match status" value="1"/>
</dbReference>
<evidence type="ECO:0000256" key="3">
    <source>
        <dbReference type="SAM" id="MobiDB-lite"/>
    </source>
</evidence>
<feature type="compositionally biased region" description="Polar residues" evidence="3">
    <location>
        <begin position="865"/>
        <end position="880"/>
    </location>
</feature>
<comment type="similarity">
    <text evidence="1">Belongs to the ADP-ribosylglycohydrolase family.</text>
</comment>
<dbReference type="PANTHER" id="PTHR16222">
    <property type="entry name" value="ADP-RIBOSYLGLYCOHYDROLASE"/>
    <property type="match status" value="1"/>
</dbReference>
<evidence type="ECO:0000256" key="2">
    <source>
        <dbReference type="PIRSR" id="PIRSR605502-1"/>
    </source>
</evidence>
<feature type="binding site" evidence="2">
    <location>
        <position position="56"/>
    </location>
    <ligand>
        <name>Mg(2+)</name>
        <dbReference type="ChEBI" id="CHEBI:18420"/>
        <label>1</label>
    </ligand>
</feature>
<accession>A0A9J7ZIS0</accession>
<feature type="binding site" evidence="2">
    <location>
        <position position="57"/>
    </location>
    <ligand>
        <name>Mg(2+)</name>
        <dbReference type="ChEBI" id="CHEBI:18420"/>
        <label>1</label>
    </ligand>
</feature>
<feature type="compositionally biased region" description="Basic and acidic residues" evidence="3">
    <location>
        <begin position="599"/>
        <end position="653"/>
    </location>
</feature>
<dbReference type="AlphaFoldDB" id="A0A9J7ZIS0"/>
<evidence type="ECO:0000313" key="5">
    <source>
        <dbReference type="Proteomes" id="UP001108240"/>
    </source>
</evidence>
<dbReference type="GO" id="GO:0046872">
    <property type="term" value="F:metal ion binding"/>
    <property type="evidence" value="ECO:0007669"/>
    <property type="project" value="UniProtKB-KW"/>
</dbReference>
<dbReference type="InterPro" id="IPR036705">
    <property type="entry name" value="Ribosyl_crysJ1_sf"/>
</dbReference>
<dbReference type="PANTHER" id="PTHR16222:SF23">
    <property type="entry name" value="INACTIVE ADP-RIBOSYLTRANSFERASE ARH2"/>
    <property type="match status" value="1"/>
</dbReference>
<dbReference type="GeneTree" id="ENSGT00530000063627"/>
<comment type="cofactor">
    <cofactor evidence="2">
        <name>Mg(2+)</name>
        <dbReference type="ChEBI" id="CHEBI:18420"/>
    </cofactor>
    <text evidence="2">Binds 2 magnesium ions per subunit.</text>
</comment>
<dbReference type="SUPFAM" id="SSF101478">
    <property type="entry name" value="ADP-ribosylglycohydrolase"/>
    <property type="match status" value="1"/>
</dbReference>
<protein>
    <submittedName>
        <fullName evidence="4">ADP-ribosylhydrolase like 1</fullName>
    </submittedName>
</protein>